<feature type="domain" description="Autotransporter" evidence="2">
    <location>
        <begin position="4481"/>
        <end position="4760"/>
    </location>
</feature>
<dbReference type="EMBL" id="JBHSMQ010000001">
    <property type="protein sequence ID" value="MFC5453241.1"/>
    <property type="molecule type" value="Genomic_DNA"/>
</dbReference>
<reference evidence="4" key="1">
    <citation type="journal article" date="2019" name="Int. J. Syst. Evol. Microbiol.">
        <title>The Global Catalogue of Microorganisms (GCM) 10K type strain sequencing project: providing services to taxonomists for standard genome sequencing and annotation.</title>
        <authorList>
            <consortium name="The Broad Institute Genomics Platform"/>
            <consortium name="The Broad Institute Genome Sequencing Center for Infectious Disease"/>
            <person name="Wu L."/>
            <person name="Ma J."/>
        </authorList>
    </citation>
    <scope>NUCLEOTIDE SEQUENCE [LARGE SCALE GENOMIC DNA]</scope>
    <source>
        <strain evidence="4">CGMCC 4.1469</strain>
    </source>
</reference>
<accession>A0ABW0KKY7</accession>
<keyword evidence="4" id="KW-1185">Reference proteome</keyword>
<dbReference type="InterPro" id="IPR013425">
    <property type="entry name" value="Autotrns_rpt"/>
</dbReference>
<dbReference type="NCBIfam" id="TIGR02601">
    <property type="entry name" value="autotrns_rpt"/>
    <property type="match status" value="35"/>
</dbReference>
<dbReference type="Pfam" id="PF12951">
    <property type="entry name" value="PATR"/>
    <property type="match status" value="37"/>
</dbReference>
<dbReference type="InterPro" id="IPR036709">
    <property type="entry name" value="Autotransporte_beta_dom_sf"/>
</dbReference>
<name>A0ABW0KKY7_9BACT</name>
<dbReference type="SUPFAM" id="SSF51126">
    <property type="entry name" value="Pectin lyase-like"/>
    <property type="match status" value="11"/>
</dbReference>
<dbReference type="InterPro" id="IPR012332">
    <property type="entry name" value="Autotransporter_pectin_lyase_C"/>
</dbReference>
<dbReference type="InterPro" id="IPR011050">
    <property type="entry name" value="Pectin_lyase_fold/virulence"/>
</dbReference>
<gene>
    <name evidence="3" type="ORF">ACFQDI_00100</name>
</gene>
<dbReference type="Gene3D" id="2.160.20.20">
    <property type="match status" value="9"/>
</dbReference>
<evidence type="ECO:0000313" key="4">
    <source>
        <dbReference type="Proteomes" id="UP001596052"/>
    </source>
</evidence>
<evidence type="ECO:0000313" key="3">
    <source>
        <dbReference type="EMBL" id="MFC5453241.1"/>
    </source>
</evidence>
<sequence length="4760" mass="457655">MLVLAVILAVLAEPTTQGATLTWDIISGNGGLITGGSGTWTDGLGNWNTGSGDATWNSATPDAAIFGGTAGTVTLGGAVTVGNMVFNSVYTLAGGGNTLTLLNSTITANTTATISAVLDGSTGLSKDGTGFLTLSGANTYTGVTTISGGVLNVTTLANGGSNSNIGASSNAAANLVLNGGTLRYSTGAGSAVSTDRLFSVGTSGGTIDASGGFNINFTNTGSMGFNGQSGARTLTLTGSNANDNTLAAVIGDNGGATSVTKAGGGIWVLSGANTYTGVTTVSGTAVLKVNSLANGGSASSIGASSSDASNLVLNGGTLTYTGGAVSTDRLFSLGTSGITLNAFGTGGVNFTNTGSMGFVGTGARTLTLANSNGGASTIAAVIGDNGGATSVTHTVVSSTWVLSGANTYTGATTINGGVISVATLADGGSASGIGAATNIATNLVLNGGTLQYTGSGSSTDRLFSVGTSGGTLNASGTGAVNFTNTGSMGFNSQTGARTVTLTGTNTGANSVAAVIGDNGAATAVAKTGVGTWVLTGTNSYTGATTISGGVLQVGNGGTSGTLGSGAVTDNGNLTFNRSDNISIANTISGSGSVTQAGAGTTTLSGLNSYLGATTISGGVLSVATLANGNSASNIGASSSVASNLVLNGGTLRYTGTGVNTDRLFSVGTSGGTLDSSGTGALAFTNSGSMGFNSQGGARTLTLTGSNSGNNILATLIGDSAGATALTKEGAGTWTLSGSSSYSGVTTISGGVLNVLTLANGGSSSSIGASGSAAANLVLDGGTLKYSGVVGSAVSTDRLFSVGTNGGTIDASGGFNINFTNTGSMGFNGQSGARTLTLTGSNANDNTLAAVIGDNGGATSVTKAGGGIWVLSGANTYTGVTTVSGTAVLKVNSLANGGSASSIGASSSDASNLVLNGGTLTYTGGAVSTDRLFSLGTSGITLNVFGTGGVNFTNTGSMGFVGTGARTLTLANSNGGTSTIAAVIGDNGGATSVTRTGTGTWALTGANTYTGATTLNGTGVLSVTNLADGGSASGIGAAANVATNLVLNGGTLQYTGSGSSTDRLFSVGTSGGTLNASGTGAVNFTNTGSMGFNSQTGARTLTLTGTNTGANSVAAVIGDNGGATSLIKSGTGTWVLTGANSYSGTTTISGGVLQVGNGGTSGTLGSGAVTDNGNLTFNRSDNITIANTISGSGSVTQAGAGTTTLSGTNSYTGATVITAGVVSISSIANGGTSSNMGASSSAATNLVLNGGTLQYTGGAASTDRLFSVGTAGGTLDSSGGVLSYTNTGSMGFNGQSGARTLTLTGSSGGGNVLAAVIGDNGGATSLVKSGTGTWMLTGNNTYTGTTTISGGTLVLGNFGSTGSISGNIVNNGILMLNNTAGLNLSQTISGTGGVTVNAGSHTLSGTNTYSGVTTISGGLTLSVATIANGGVASNLGAASNAADNIALNNGILKYTGTGSTTDRLFGIGNLGGTLDASGTGAVNFTNTGNMGFNSQTGARTLTLTGTNTGGNTLAAVIGDNGGATALTKSGAGTWVLTGANSYTGTTTIIGGVLQIGNGGTSGSLGSGAVTDNANLTFNRSDSVTVSNTISGSGSVTQAGSGATTLSGTNSYVGATTISGGKLIVTSLANGGVSSNIGSSTSVAANLVLNGGILQYTGGGGSTNRLFSVGTSGGTLDSSGAAGITFSNAGSMGFNSQSGARTLTLTGTSAFATNQIAAVIGDNGGATSLVKNGTGTWTLTGTNTYTGTTTVNDGTLNVGANGTVGTLGSGNVVNNGQITLMRTNALTLSQTISGSGKLVQGAAGTTTLTGANTYTGATLIGGAGTLSISSLGNGGSASGIGAASNAAGNIEFVSLSATLKYTGAATSTDRLFSIDAGAGAILDASGTGAINFTNTGSMGLTPGGASPRTLTLTGANTGNNTLAAVIGESAVTTSVTKSGNGTWVLTGMNTYTGTTTVSGGGKLVVTNLADGGSASSIGASSNAAANLVINSATFQYTGGAVSTDRLFSIGSGSGTLDASGTGAVNFTNTGSMGFNGQSGTRALSLAGSYIGSLAAAIGDNGGATTVLKDDSSTWTLTGASSYTGGTFINSGILRVSTLADGGSVSSIGASSNAAGNLTLNLAATLQYIGGATSTDRLFTVDVSGGKLDASGTGAVNFTNTGSLGLSGSGGRTLTLTGTNSDSNTLAAVIGNNGGATILTKSGTGTWVLTGMNTYTGATNISSGVLQVGNGGTSGALGTGVVSNSGSLIINRSNAITIANTLSGLGTFTQAGTGTTTFTGTKNYSGATFVNAGTLQAGADNAFSTASAITVASGATLGVNGFTNTVIGLTGAGTVQNGAATAATLTVAGTSTGSFSGIIQDGGSAALAITKAGTGTLSLLGSNTYTGMTTLDDGVLVTNKLADGGVASGIGASSAAATNLLLEGGTLRYTGAAASTDRLFSLAIIGGTLEGAGTGLLSFTNTGSMGFNGQSGARTLTLAGGNASLAALIGDNGGATALTKSGGGQWTLSGANTYTGVTRILGGQLVVSSLADGGSASNIGASTNAATNLLLNNGVLQYTGAAASTDRLFSLGTGGGSLDASGSGAINFSNTGSMGFNSTGARTLTLSGSNTGNNTLAAMIGDNGGSTSLIKLASSTWVLTGANTYTGSTRIDLGILVVTSLANGGVASNIGASSNAASNLVLGLATLKYTGAATSTDRLFSIQTGGSTLDASGTGEVNFTNTGSMGFGGQSGARVLFLQGSNTGNNTIAAIIGDNGGATSIYKNGSGLWVLSGTSTYTGITLINSGTLSLTKLANGGSASSIGASTNAATNLVLNGGALKYTGAVASTDRLFSVGTSGGTLDASGTGAVNFSNTGSMGFNSQSGARTLTLTGTNAGNNTLAAAIGDNGGATSLVKSGNGTWVLTGTNTYTGTTTISAGVLRVGNGGTSGTLGTGAVTDNGILVINHSNAITLANSISGSGSLVQQGAGTTTLTGANSYTGSTTISAGVLSVASIANGGATSNLGASTNAATNLVLNGGTLQYTGAAASTDRLFSVGTSGGTVDASGTGAVNFTNTGSMGFNSQSGTRTVTLTGTNTGNNTLAAVIGDNGGATSLVKSGAGTWVLTGTNTYTGTTTVSGGVLQVGSGSTTGSLGSGAVVNNASLVINRSDAITLANTISGSGSFNQAGSGTTTLSGTNSYTGATTINAGVLKVASLANGGSSSNIGAATSAAENLVINGGTLEYSGAADASTDRLFSVGIGSAVIDVTGIGALNFTNTGSMGFNGQSGDRNLLLTGTNSGVNIIAAAIGDYGGATSVSIDGTATWLLTGANTYTGATTVSSGVLQIGGSNLDSAIILGSHATLELNGLNARIGSLAGSGTVQNNSVDAAALTTGGNNTSTTFSGVIQDGGTGALSIVKTGSGTFTLTGSNTYTGTTTIGAGVLQVGSGGTNGTLGSGAVTNNASLIINRSDALTIANDISGSGSLTQAGSGTTTLTGDNSYSGSTTINAGVLSVAVLADGGSNSHLGASTNEATNLVLNGGALQYTGGDVSTDRLFSVGTNGGTLDVSGTGALSFTNTGSMGFNGQSGIRTLTLTGTNTGDNTLAAVIGDNGGATALTKSGAGTWVLTGNNSNSGITTISAGVLQIGAGGTAGSLGSGAVINNASLIISRSDALTIANEISGSGSLTQAGSGTTTLTGDNSYSGSTTINAGVLSVAVLADGGSNSHLGASTNEATNLVLNGGALQYTGEDVSTDRLFSVGTDGGTLEASGTGAVNLTNTGSMGFNGQSGTRALTLTGTNTEGNTIAAVIGDNGGATTLTKSGTGTWVLTGANIYTGSTVISAGELQVGAGGATGALGTGAVTNNSRLVINRLDALTIANAISGSGDFTQAGAGSTTLTGGNSYTGSTTINAGVLSVAVLADGGTSSNIGASSNAAANLVINGGRLQYTGEAASTDRLFSVGINGGVLEASGSGAVNFTNTGSVDFNSQSGGRTLTLTGTNTGDNILAAVIGDHGGATALTKSGAGTWVLTAANSYTGATTIGEGTLQIGSGGTTGSLSTSSALSNDGTLVFNRSDAVVQGSDFAGLISGGGAVVQAGSGTLTLNGDNTYAGETDVRAGTLVVNGNNALGAGSAGTTVGSGATLLLNHVSYSTSEALGINGSGVGNGGALRNSGTSSYAGVITAETNASINVGGGVLNLTGGLVKDGTVLTITGGGTVNVSVTGISGASAGSDLVVDGTELVVAADSDYNGPTTLQNGASLIANAAVSTTQLHVSNDSLLTGTGAVTVAADQSIFLNGSFSVGDPAAAATASVFALTTSGSGAVVMGADSVIHLDLFSGAGLGNNLGNASAADSINLHGVLDSSAGGKVVIGNPNGMRNFHGGDQWQLVHLNTGDANAGSVTTRMALDDRSLGLASGVTSYLDPSDGVFSIIDTNGGLALAAVQGQALIAGGNTVTADLNGHLFNLRNGGGEEGSGSIAASLDEGVIVGEGDGDPEKASPMARRVARSRQWEVFATVNYGNVKLNAIRTQAGVQVDSWASGVGVERHLSRGLTLGFAASFLQSTQGYAGNLGSLYLEGPALSSYLSYVRGGFWNSVLYSFGTYQMDSTRNPGAPFPTAYGSTRTYTHSVQYNAGWNFRFQDDTLVTGPFAGVDYLHGSIDAYSETGGGLAALHYSAQSYQSLVSRVGWSASKQIRTSFATITPQLRLSYERQNIKNNNGTSVSLINVPFSASGGNQSPGQDYLVAGLGVSLAFTDRFSLMLSYQGQFFRHDLQAHFGSIRFSYQF</sequence>
<dbReference type="PANTHER" id="PTHR35037:SF3">
    <property type="entry name" value="C-TERMINAL REGION OF AIDA-LIKE PROTEIN"/>
    <property type="match status" value="1"/>
</dbReference>
<dbReference type="SUPFAM" id="SSF103515">
    <property type="entry name" value="Autotransporter"/>
    <property type="match status" value="1"/>
</dbReference>
<comment type="caution">
    <text evidence="3">The sequence shown here is derived from an EMBL/GenBank/DDBJ whole genome shotgun (WGS) entry which is preliminary data.</text>
</comment>
<evidence type="ECO:0000256" key="1">
    <source>
        <dbReference type="ARBA" id="ARBA00022729"/>
    </source>
</evidence>
<dbReference type="PANTHER" id="PTHR35037">
    <property type="entry name" value="C-TERMINAL REGION OF AIDA-LIKE PROTEIN"/>
    <property type="match status" value="1"/>
</dbReference>
<dbReference type="RefSeq" id="WP_377162114.1">
    <property type="nucleotide sequence ID" value="NZ_JBHSMQ010000001.1"/>
</dbReference>
<evidence type="ECO:0000259" key="2">
    <source>
        <dbReference type="PROSITE" id="PS51208"/>
    </source>
</evidence>
<protein>
    <submittedName>
        <fullName evidence="3">Autotransporter-associated beta strand repeat-containing protein</fullName>
    </submittedName>
</protein>
<dbReference type="InterPro" id="IPR051551">
    <property type="entry name" value="Autotransporter_adhesion"/>
</dbReference>
<dbReference type="SMART" id="SM00869">
    <property type="entry name" value="Autotransporter"/>
    <property type="match status" value="1"/>
</dbReference>
<proteinExistence type="predicted"/>
<keyword evidence="1" id="KW-0732">Signal</keyword>
<dbReference type="PROSITE" id="PS51208">
    <property type="entry name" value="AUTOTRANSPORTER"/>
    <property type="match status" value="1"/>
</dbReference>
<dbReference type="InterPro" id="IPR005546">
    <property type="entry name" value="Autotransporte_beta"/>
</dbReference>
<dbReference type="Proteomes" id="UP001596052">
    <property type="component" value="Unassembled WGS sequence"/>
</dbReference>
<organism evidence="3 4">
    <name type="scientific">Prosthecobacter fluviatilis</name>
    <dbReference type="NCBI Taxonomy" id="445931"/>
    <lineage>
        <taxon>Bacteria</taxon>
        <taxon>Pseudomonadati</taxon>
        <taxon>Verrucomicrobiota</taxon>
        <taxon>Verrucomicrobiia</taxon>
        <taxon>Verrucomicrobiales</taxon>
        <taxon>Verrucomicrobiaceae</taxon>
        <taxon>Prosthecobacter</taxon>
    </lineage>
</organism>